<sequence length="345" mass="40136">MIKRWMKWRKKSKTLAQVNDDPVVTNNSDSHSLQCLATAAFHTETKPRTYRGPRSCPDDLRCSHCEKSGIFMDSSFDFRNSNSRDMMHRNRRHLQRFRPTRASTSEYGSGDPSPVALYTAYNRRLDNSDSDSWTVEYERTQHIIELESRIREQKKKLRDYKEKLRVERDLRVVNERNMMEEVEKYKHELKKEERERKATEQRCVEMITYLKNKLSLLEQQQSVSQRHVQPSMPIFSGSNVSVEKSIHKLESKFNLPHSLQVSTASSALSKTSFNQELDETKNFRAPNVYGHIEIIRSSDHIACSEVLDATCSSTTVLQEYDSDNDDNGYVTTSEFLTKATQTKDG</sequence>
<dbReference type="PROSITE" id="PS00018">
    <property type="entry name" value="EF_HAND_1"/>
    <property type="match status" value="1"/>
</dbReference>
<dbReference type="Proteomes" id="UP000276776">
    <property type="component" value="Unassembled WGS sequence"/>
</dbReference>
<evidence type="ECO:0000313" key="4">
    <source>
        <dbReference type="WBParaSite" id="TCLT_0000776401-mRNA-1"/>
    </source>
</evidence>
<evidence type="ECO:0000256" key="1">
    <source>
        <dbReference type="SAM" id="Coils"/>
    </source>
</evidence>
<accession>A0A0N5D477</accession>
<keyword evidence="1" id="KW-0175">Coiled coil</keyword>
<name>A0A0N5D477_THECL</name>
<gene>
    <name evidence="2" type="ORF">TCLT_LOCUS7753</name>
</gene>
<dbReference type="EMBL" id="UYYF01004542">
    <property type="protein sequence ID" value="VDN05237.1"/>
    <property type="molecule type" value="Genomic_DNA"/>
</dbReference>
<reference evidence="4" key="1">
    <citation type="submission" date="2017-02" db="UniProtKB">
        <authorList>
            <consortium name="WormBaseParasite"/>
        </authorList>
    </citation>
    <scope>IDENTIFICATION</scope>
</reference>
<dbReference type="AlphaFoldDB" id="A0A0N5D477"/>
<dbReference type="InterPro" id="IPR018247">
    <property type="entry name" value="EF_Hand_1_Ca_BS"/>
</dbReference>
<organism evidence="4">
    <name type="scientific">Thelazia callipaeda</name>
    <name type="common">Oriental eyeworm</name>
    <name type="synonym">Parasitic nematode</name>
    <dbReference type="NCBI Taxonomy" id="103827"/>
    <lineage>
        <taxon>Eukaryota</taxon>
        <taxon>Metazoa</taxon>
        <taxon>Ecdysozoa</taxon>
        <taxon>Nematoda</taxon>
        <taxon>Chromadorea</taxon>
        <taxon>Rhabditida</taxon>
        <taxon>Spirurina</taxon>
        <taxon>Spiruromorpha</taxon>
        <taxon>Thelazioidea</taxon>
        <taxon>Thelaziidae</taxon>
        <taxon>Thelazia</taxon>
    </lineage>
</organism>
<dbReference type="OMA" id="ESDDQEW"/>
<dbReference type="PANTHER" id="PTHR37960">
    <property type="entry name" value="PROTEIN CBG06493-RELATED"/>
    <property type="match status" value="1"/>
</dbReference>
<feature type="coiled-coil region" evidence="1">
    <location>
        <begin position="143"/>
        <end position="202"/>
    </location>
</feature>
<keyword evidence="3" id="KW-1185">Reference proteome</keyword>
<dbReference type="OrthoDB" id="5838092at2759"/>
<evidence type="ECO:0000313" key="3">
    <source>
        <dbReference type="Proteomes" id="UP000276776"/>
    </source>
</evidence>
<reference evidence="2 3" key="2">
    <citation type="submission" date="2018-11" db="EMBL/GenBank/DDBJ databases">
        <authorList>
            <consortium name="Pathogen Informatics"/>
        </authorList>
    </citation>
    <scope>NUCLEOTIDE SEQUENCE [LARGE SCALE GENOMIC DNA]</scope>
</reference>
<proteinExistence type="predicted"/>
<dbReference type="WBParaSite" id="TCLT_0000776401-mRNA-1">
    <property type="protein sequence ID" value="TCLT_0000776401-mRNA-1"/>
    <property type="gene ID" value="TCLT_0000776401"/>
</dbReference>
<dbReference type="PANTHER" id="PTHR37960:SF1">
    <property type="entry name" value="BZIP DOMAIN-CONTAINING PROTEIN"/>
    <property type="match status" value="1"/>
</dbReference>
<protein>
    <submittedName>
        <fullName evidence="4">EF-hand domain-containing protein</fullName>
    </submittedName>
</protein>
<evidence type="ECO:0000313" key="2">
    <source>
        <dbReference type="EMBL" id="VDN05237.1"/>
    </source>
</evidence>